<sequence>LSANYDVVVFLNDDIFNLQDEFKKLGDALVQYNGIFAPTGKLNTDISDSRQIYDTAKEAAKLAFSLKLRKPLFVLGPLKSAEKANHTWMKADYPKLLMTLGALQGYYMPYIKRQLNYAQLTKYDVMGVVGADEEFLDIAGAIEMARMVHRDTCASDPERMPAPKIEEYYKREFKNDTVKAFYHKLDAEKWPMCAAVNRAVQGREKYEGRVINFEYQSDDFNEMTDDTVLLVGKGITYDTGGSELKTGGNMKYMRKDKCGATSIAGFFKALDLLKPKKFKAKAYLAFVRNGIGANAYVFDEIITTKAGIRTRIGAPDAEGRNVMTDMFYDAVQDAEKEKHPHIYTIATLTGAVGRAFKHFTKNTLRKDDYEVNRPQTDDEFDLLQFNNAPETSKYRGFQLPAGFMAVASGLDDPLTTRELRPDSFPKYDLLGCLNCSAEIVDIAAKIETARYVTRDICGTDEERMTAIAAHDYLKDAFKNSGLTVGEVKIDPNTYRMIDAVNRAVKGTKYDARYVTLEYTSSNQTAVDKELYFVGKGITFDTGGASIKTGGNMLFMHNDKCGAAGVAGFFKALDLLQPKTLNAHGKLAFVRNGLGADMYLVDEIIKSKAGIRSRIGSTDAEGRNVMVDLITDCIEDIKNRSGDNYTKAHIFTVATLTGHVGQAFGKLTAVMDNGPAKKSGEAFKLRDGGALIADIIEISNLRREDYEVCYPVSEYEDLQQRNTHANTIKYRGHQYPAAWMIMASGLSEVSHLFAY</sequence>
<evidence type="ECO:0000313" key="6">
    <source>
        <dbReference type="WBParaSite" id="SSLN_0000804801-mRNA-1"/>
    </source>
</evidence>
<dbReference type="SUPFAM" id="SSF53187">
    <property type="entry name" value="Zn-dependent exopeptidases"/>
    <property type="match status" value="2"/>
</dbReference>
<comment type="similarity">
    <text evidence="1">Belongs to the peptidase M17 family.</text>
</comment>
<dbReference type="GO" id="GO:0005737">
    <property type="term" value="C:cytoplasm"/>
    <property type="evidence" value="ECO:0007669"/>
    <property type="project" value="InterPro"/>
</dbReference>
<keyword evidence="3" id="KW-0645">Protease</keyword>
<protein>
    <submittedName>
        <fullName evidence="6">CYTOSOL_AP domain-containing protein</fullName>
    </submittedName>
</protein>
<name>A0A183SU55_SCHSO</name>
<proteinExistence type="inferred from homology"/>
<dbReference type="InterPro" id="IPR000819">
    <property type="entry name" value="Peptidase_M17_C"/>
</dbReference>
<dbReference type="GO" id="GO:0070006">
    <property type="term" value="F:metalloaminopeptidase activity"/>
    <property type="evidence" value="ECO:0007669"/>
    <property type="project" value="InterPro"/>
</dbReference>
<organism evidence="6">
    <name type="scientific">Schistocephalus solidus</name>
    <name type="common">Tapeworm</name>
    <dbReference type="NCBI Taxonomy" id="70667"/>
    <lineage>
        <taxon>Eukaryota</taxon>
        <taxon>Metazoa</taxon>
        <taxon>Spiralia</taxon>
        <taxon>Lophotrochozoa</taxon>
        <taxon>Platyhelminthes</taxon>
        <taxon>Cestoda</taxon>
        <taxon>Eucestoda</taxon>
        <taxon>Diphyllobothriidea</taxon>
        <taxon>Diphyllobothriidae</taxon>
        <taxon>Schistocephalus</taxon>
    </lineage>
</organism>
<dbReference type="InterPro" id="IPR011356">
    <property type="entry name" value="Leucine_aapep/pepB"/>
</dbReference>
<evidence type="ECO:0000259" key="5">
    <source>
        <dbReference type="Pfam" id="PF00883"/>
    </source>
</evidence>
<feature type="domain" description="Cytosol aminopeptidase" evidence="5">
    <location>
        <begin position="452"/>
        <end position="672"/>
    </location>
</feature>
<dbReference type="PANTHER" id="PTHR11963">
    <property type="entry name" value="LEUCINE AMINOPEPTIDASE-RELATED"/>
    <property type="match status" value="1"/>
</dbReference>
<keyword evidence="4" id="KW-0378">Hydrolase</keyword>
<evidence type="ECO:0000256" key="2">
    <source>
        <dbReference type="ARBA" id="ARBA00022438"/>
    </source>
</evidence>
<feature type="domain" description="Cytosol aminopeptidase" evidence="5">
    <location>
        <begin position="150"/>
        <end position="369"/>
    </location>
</feature>
<dbReference type="Gene3D" id="3.40.630.10">
    <property type="entry name" value="Zn peptidases"/>
    <property type="match status" value="2"/>
</dbReference>
<evidence type="ECO:0000256" key="3">
    <source>
        <dbReference type="ARBA" id="ARBA00022670"/>
    </source>
</evidence>
<evidence type="ECO:0000256" key="1">
    <source>
        <dbReference type="ARBA" id="ARBA00009528"/>
    </source>
</evidence>
<dbReference type="AlphaFoldDB" id="A0A183SU55"/>
<reference evidence="6" key="1">
    <citation type="submission" date="2016-06" db="UniProtKB">
        <authorList>
            <consortium name="WormBaseParasite"/>
        </authorList>
    </citation>
    <scope>IDENTIFICATION</scope>
</reference>
<dbReference type="PANTHER" id="PTHR11963:SF48">
    <property type="entry name" value="DIPEPTIDASE B, ISOFORM A"/>
    <property type="match status" value="1"/>
</dbReference>
<dbReference type="GO" id="GO:0006508">
    <property type="term" value="P:proteolysis"/>
    <property type="evidence" value="ECO:0007669"/>
    <property type="project" value="UniProtKB-KW"/>
</dbReference>
<dbReference type="Pfam" id="PF00883">
    <property type="entry name" value="Peptidase_M17"/>
    <property type="match status" value="2"/>
</dbReference>
<accession>A0A183SU55</accession>
<evidence type="ECO:0000256" key="4">
    <source>
        <dbReference type="ARBA" id="ARBA00022801"/>
    </source>
</evidence>
<dbReference type="PRINTS" id="PR00481">
    <property type="entry name" value="LAMNOPPTDASE"/>
</dbReference>
<dbReference type="GO" id="GO:0030145">
    <property type="term" value="F:manganese ion binding"/>
    <property type="evidence" value="ECO:0007669"/>
    <property type="project" value="InterPro"/>
</dbReference>
<dbReference type="WBParaSite" id="SSLN_0000804801-mRNA-1">
    <property type="protein sequence ID" value="SSLN_0000804801-mRNA-1"/>
    <property type="gene ID" value="SSLN_0000804801"/>
</dbReference>
<keyword evidence="2" id="KW-0031">Aminopeptidase</keyword>